<sequence length="33" mass="3803">MVCNLLPVLAVFLRFNNKFVIRLALNPAIIYLL</sequence>
<proteinExistence type="predicted"/>
<evidence type="ECO:0000313" key="1">
    <source>
        <dbReference type="EMBL" id="XCH41889.1"/>
    </source>
</evidence>
<accession>A0AAU8GMU4</accession>
<name>A0AAU8GMU4_9CAUD</name>
<protein>
    <submittedName>
        <fullName evidence="1">Uncharacterized protein</fullName>
    </submittedName>
</protein>
<reference evidence="1" key="1">
    <citation type="submission" date="2024-05" db="EMBL/GenBank/DDBJ databases">
        <title>This phage originates from the Bacteriophage catalogue of the Bacteriophage Competence Centre, Department of Microbiology und Biotechnology, Max Rubner-Institut, Kiel, Germany.</title>
        <authorList>
            <person name="Sprotte S."/>
            <person name="Brinks E."/>
        </authorList>
    </citation>
    <scope>NUCLEOTIDE SEQUENCE</scope>
</reference>
<organism evidence="1">
    <name type="scientific">Salmonella phage PMBT21</name>
    <dbReference type="NCBI Taxonomy" id="3153512"/>
    <lineage>
        <taxon>Viruses</taxon>
        <taxon>Duplodnaviria</taxon>
        <taxon>Heunggongvirae</taxon>
        <taxon>Uroviricota</taxon>
        <taxon>Caudoviricetes</taxon>
    </lineage>
</organism>
<dbReference type="EMBL" id="PP810244">
    <property type="protein sequence ID" value="XCH41889.1"/>
    <property type="molecule type" value="Genomic_DNA"/>
</dbReference>